<dbReference type="AlphaFoldDB" id="A0A4Y1X186"/>
<dbReference type="GeneID" id="98673524"/>
<dbReference type="SUPFAM" id="SSF51445">
    <property type="entry name" value="(Trans)glycosidases"/>
    <property type="match status" value="1"/>
</dbReference>
<evidence type="ECO:0000259" key="4">
    <source>
        <dbReference type="Pfam" id="PF16373"/>
    </source>
</evidence>
<dbReference type="InterPro" id="IPR032280">
    <property type="entry name" value="DUF4985"/>
</dbReference>
<dbReference type="Pfam" id="PF16373">
    <property type="entry name" value="DUF4985"/>
    <property type="match status" value="1"/>
</dbReference>
<accession>A0A4Y1X186</accession>
<protein>
    <recommendedName>
        <fullName evidence="7">S-layer protein</fullName>
    </recommendedName>
</protein>
<feature type="domain" description="DUF4985" evidence="4">
    <location>
        <begin position="305"/>
        <end position="427"/>
    </location>
</feature>
<dbReference type="KEGG" id="ada:A5CPEGH6_15480"/>
<keyword evidence="1 2" id="KW-0732">Signal</keyword>
<dbReference type="OrthoDB" id="9773203at2"/>
<evidence type="ECO:0000259" key="3">
    <source>
        <dbReference type="Pfam" id="PF02638"/>
    </source>
</evidence>
<keyword evidence="6" id="KW-1185">Reference proteome</keyword>
<dbReference type="RefSeq" id="WP_141428793.1">
    <property type="nucleotide sequence ID" value="NZ_AP019736.1"/>
</dbReference>
<evidence type="ECO:0000313" key="5">
    <source>
        <dbReference type="EMBL" id="BBL06910.1"/>
    </source>
</evidence>
<dbReference type="PANTHER" id="PTHR43405:SF1">
    <property type="entry name" value="GLYCOSYL HYDROLASE DIGH"/>
    <property type="match status" value="1"/>
</dbReference>
<dbReference type="InterPro" id="IPR003790">
    <property type="entry name" value="GHL10"/>
</dbReference>
<gene>
    <name evidence="5" type="ORF">A5CPEGH6_15480</name>
</gene>
<evidence type="ECO:0000256" key="2">
    <source>
        <dbReference type="SAM" id="SignalP"/>
    </source>
</evidence>
<evidence type="ECO:0008006" key="7">
    <source>
        <dbReference type="Google" id="ProtNLM"/>
    </source>
</evidence>
<organism evidence="5 6">
    <name type="scientific">Alistipes dispar</name>
    <dbReference type="NCBI Taxonomy" id="2585119"/>
    <lineage>
        <taxon>Bacteria</taxon>
        <taxon>Pseudomonadati</taxon>
        <taxon>Bacteroidota</taxon>
        <taxon>Bacteroidia</taxon>
        <taxon>Bacteroidales</taxon>
        <taxon>Rikenellaceae</taxon>
        <taxon>Alistipes</taxon>
    </lineage>
</organism>
<dbReference type="PROSITE" id="PS51257">
    <property type="entry name" value="PROKAR_LIPOPROTEIN"/>
    <property type="match status" value="1"/>
</dbReference>
<dbReference type="PANTHER" id="PTHR43405">
    <property type="entry name" value="GLYCOSYL HYDROLASE DIGH"/>
    <property type="match status" value="1"/>
</dbReference>
<feature type="signal peptide" evidence="2">
    <location>
        <begin position="1"/>
        <end position="25"/>
    </location>
</feature>
<evidence type="ECO:0000313" key="6">
    <source>
        <dbReference type="Proteomes" id="UP000319374"/>
    </source>
</evidence>
<proteinExistence type="predicted"/>
<evidence type="ECO:0000256" key="1">
    <source>
        <dbReference type="ARBA" id="ARBA00022729"/>
    </source>
</evidence>
<dbReference type="InterPro" id="IPR017853">
    <property type="entry name" value="GH"/>
</dbReference>
<reference evidence="6" key="1">
    <citation type="submission" date="2019-06" db="EMBL/GenBank/DDBJ databases">
        <title>Alistipes onderdonkii subsp. vulgaris subsp. nov., Alistipes dispar sp. nov. and Alistipes communis sp. nov., isolated from human faeces, and creation of Alistipes onderdonkii subsp. onderdonkii subsp. nov.</title>
        <authorList>
            <person name="Sakamoto M."/>
            <person name="Ikeyama N."/>
            <person name="Ogata Y."/>
            <person name="Suda W."/>
            <person name="Iino T."/>
            <person name="Hattori M."/>
            <person name="Ohkuma M."/>
        </authorList>
    </citation>
    <scope>NUCLEOTIDE SEQUENCE [LARGE SCALE GENOMIC DNA]</scope>
    <source>
        <strain evidence="6">5CPEGH6</strain>
    </source>
</reference>
<dbReference type="Proteomes" id="UP000319374">
    <property type="component" value="Chromosome"/>
</dbReference>
<dbReference type="Gene3D" id="3.20.20.80">
    <property type="entry name" value="Glycosidases"/>
    <property type="match status" value="1"/>
</dbReference>
<dbReference type="InterPro" id="IPR052177">
    <property type="entry name" value="Divisome_Glycosyl_Hydrolase"/>
</dbReference>
<dbReference type="Pfam" id="PF02638">
    <property type="entry name" value="GHL10"/>
    <property type="match status" value="1"/>
</dbReference>
<sequence length="440" mass="50682">MKKLATVLLLAFAAAGAAGCRSASAPVKPKLMWLDCSANWERFSYPDSIRHYVRKCREAGMTALVLDIKGTSSEVVYPSEYAPRLKEWKGVRRPDFDFIGTFTDAAHASGMEIYGSFNTFAEGNGVFRRGLLYDGRPEWQAVNYLPGRGLVPQLEIPGKKVLFVNPALPEVQEHEIALFKEAARKYDLDGILLDRARYDNIQSDFSDFSREAFERYIGRKLERFPEDIYAWEEDGAGGWKRTDGPWFKKWIEWRASVIHGFFARTREELKAVKPGLKFGAYTGAWYPSYFEVGVNWASREYDPSQEYAWATPEYRNYGYAELLDIYTNGNYYWNVTIDEYRSSNGLHRNETDSEVSKGDHLCVEGGCRYSRRLLHGKPFYGGMYVEDYKRDTTQFKRAVEMNLRESDGLMVFDIVHIIDRDWWGPLQRAVEAYETGEAGR</sequence>
<dbReference type="EMBL" id="AP019736">
    <property type="protein sequence ID" value="BBL06910.1"/>
    <property type="molecule type" value="Genomic_DNA"/>
</dbReference>
<feature type="chain" id="PRO_5021420138" description="S-layer protein" evidence="2">
    <location>
        <begin position="26"/>
        <end position="440"/>
    </location>
</feature>
<name>A0A4Y1X186_9BACT</name>
<feature type="domain" description="Glycosyl hydrolase-like 10" evidence="3">
    <location>
        <begin position="45"/>
        <end position="281"/>
    </location>
</feature>